<evidence type="ECO:0000313" key="4">
    <source>
        <dbReference type="EMBL" id="SDJ05787.1"/>
    </source>
</evidence>
<evidence type="ECO:0000259" key="2">
    <source>
        <dbReference type="Pfam" id="PF13115"/>
    </source>
</evidence>
<keyword evidence="5" id="KW-1185">Reference proteome</keyword>
<organism evidence="3 5">
    <name type="scientific">Aneurinibacillus migulanus</name>
    <name type="common">Bacillus migulanus</name>
    <dbReference type="NCBI Taxonomy" id="47500"/>
    <lineage>
        <taxon>Bacteria</taxon>
        <taxon>Bacillati</taxon>
        <taxon>Bacillota</taxon>
        <taxon>Bacilli</taxon>
        <taxon>Bacillales</taxon>
        <taxon>Paenibacillaceae</taxon>
        <taxon>Aneurinibacillus group</taxon>
        <taxon>Aneurinibacillus</taxon>
    </lineage>
</organism>
<reference evidence="3 5" key="1">
    <citation type="submission" date="2015-07" db="EMBL/GenBank/DDBJ databases">
        <title>Fjat-14205 dsm 2895.</title>
        <authorList>
            <person name="Liu B."/>
            <person name="Wang J."/>
            <person name="Zhu Y."/>
            <person name="Liu G."/>
            <person name="Chen Q."/>
            <person name="Chen Z."/>
            <person name="Lan J."/>
            <person name="Che J."/>
            <person name="Ge C."/>
            <person name="Shi H."/>
            <person name="Pan Z."/>
            <person name="Liu X."/>
        </authorList>
    </citation>
    <scope>NUCLEOTIDE SEQUENCE [LARGE SCALE GENOMIC DNA]</scope>
    <source>
        <strain evidence="3 5">DSM 2895</strain>
    </source>
</reference>
<evidence type="ECO:0000313" key="6">
    <source>
        <dbReference type="Proteomes" id="UP000182836"/>
    </source>
</evidence>
<evidence type="ECO:0000313" key="5">
    <source>
        <dbReference type="Proteomes" id="UP000037269"/>
    </source>
</evidence>
<dbReference type="GeneID" id="42305203"/>
<feature type="signal peptide" evidence="1">
    <location>
        <begin position="1"/>
        <end position="22"/>
    </location>
</feature>
<name>A0A0D1Y137_ANEMI</name>
<sequence>MKKNLTLSVVFLVVILMLAACGSEKGQEEQNGGKNTADMNVSFKAPERVEAGQKLEYSVTIEKDGQPVRDADVIVHLEMADMDHGKNGFRGKMESPGIYKGQAVLPMGGDWIAYVNVKTDGIETTRQFDFKAEGDMMFPEEMKKAGLNEDGSIQNPDF</sequence>
<reference evidence="4 6" key="2">
    <citation type="submission" date="2016-10" db="EMBL/GenBank/DDBJ databases">
        <authorList>
            <person name="de Groot N.N."/>
        </authorList>
    </citation>
    <scope>NUCLEOTIDE SEQUENCE [LARGE SCALE GENOMIC DNA]</scope>
    <source>
        <strain evidence="4 6">DSM 2895</strain>
    </source>
</reference>
<proteinExistence type="predicted"/>
<dbReference type="EMBL" id="FNED01000011">
    <property type="protein sequence ID" value="SDJ05787.1"/>
    <property type="molecule type" value="Genomic_DNA"/>
</dbReference>
<evidence type="ECO:0000313" key="3">
    <source>
        <dbReference type="EMBL" id="KON95490.1"/>
    </source>
</evidence>
<dbReference type="OrthoDB" id="2475673at2"/>
<dbReference type="InterPro" id="IPR032693">
    <property type="entry name" value="YtkA-like_dom"/>
</dbReference>
<feature type="chain" id="PRO_5041038434" evidence="1">
    <location>
        <begin position="23"/>
        <end position="158"/>
    </location>
</feature>
<dbReference type="EMBL" id="LGUG01000004">
    <property type="protein sequence ID" value="KON95490.1"/>
    <property type="molecule type" value="Genomic_DNA"/>
</dbReference>
<keyword evidence="1" id="KW-0732">Signal</keyword>
<protein>
    <submittedName>
        <fullName evidence="4">YtkA-like</fullName>
    </submittedName>
</protein>
<dbReference type="Proteomes" id="UP000182836">
    <property type="component" value="Unassembled WGS sequence"/>
</dbReference>
<dbReference type="Proteomes" id="UP000037269">
    <property type="component" value="Unassembled WGS sequence"/>
</dbReference>
<dbReference type="PROSITE" id="PS51257">
    <property type="entry name" value="PROKAR_LIPOPROTEIN"/>
    <property type="match status" value="1"/>
</dbReference>
<evidence type="ECO:0000256" key="1">
    <source>
        <dbReference type="SAM" id="SignalP"/>
    </source>
</evidence>
<dbReference type="RefSeq" id="WP_043066697.1">
    <property type="nucleotide sequence ID" value="NZ_BJOA01000041.1"/>
</dbReference>
<gene>
    <name evidence="3" type="ORF">AF333_08335</name>
    <name evidence="4" type="ORF">SAMN04487909_11147</name>
</gene>
<dbReference type="AlphaFoldDB" id="A0A0D1Y137"/>
<feature type="domain" description="YtkA-like" evidence="2">
    <location>
        <begin position="37"/>
        <end position="115"/>
    </location>
</feature>
<accession>A0A0D1Y137</accession>
<dbReference type="PATRIC" id="fig|47500.12.peg.5073"/>
<dbReference type="Pfam" id="PF13115">
    <property type="entry name" value="YtkA"/>
    <property type="match status" value="1"/>
</dbReference>